<gene>
    <name evidence="6" type="ORF">GCM10023147_23460</name>
</gene>
<feature type="DNA-binding region" description="H-T-H motif" evidence="4">
    <location>
        <begin position="69"/>
        <end position="88"/>
    </location>
</feature>
<keyword evidence="7" id="KW-1185">Reference proteome</keyword>
<organism evidence="6 7">
    <name type="scientific">Tsukamurella soli</name>
    <dbReference type="NCBI Taxonomy" id="644556"/>
    <lineage>
        <taxon>Bacteria</taxon>
        <taxon>Bacillati</taxon>
        <taxon>Actinomycetota</taxon>
        <taxon>Actinomycetes</taxon>
        <taxon>Mycobacteriales</taxon>
        <taxon>Tsukamurellaceae</taxon>
        <taxon>Tsukamurella</taxon>
    </lineage>
</organism>
<evidence type="ECO:0000256" key="1">
    <source>
        <dbReference type="ARBA" id="ARBA00023015"/>
    </source>
</evidence>
<comment type="caution">
    <text evidence="6">The sequence shown here is derived from an EMBL/GenBank/DDBJ whole genome shotgun (WGS) entry which is preliminary data.</text>
</comment>
<dbReference type="InterPro" id="IPR009057">
    <property type="entry name" value="Homeodomain-like_sf"/>
</dbReference>
<dbReference type="Proteomes" id="UP001500635">
    <property type="component" value="Unassembled WGS sequence"/>
</dbReference>
<proteinExistence type="predicted"/>
<dbReference type="PRINTS" id="PR00455">
    <property type="entry name" value="HTHTETR"/>
</dbReference>
<dbReference type="PROSITE" id="PS50977">
    <property type="entry name" value="HTH_TETR_2"/>
    <property type="match status" value="1"/>
</dbReference>
<dbReference type="Gene3D" id="1.10.357.10">
    <property type="entry name" value="Tetracycline Repressor, domain 2"/>
    <property type="match status" value="1"/>
</dbReference>
<keyword evidence="1" id="KW-0805">Transcription regulation</keyword>
<dbReference type="InterPro" id="IPR050109">
    <property type="entry name" value="HTH-type_TetR-like_transc_reg"/>
</dbReference>
<evidence type="ECO:0000256" key="2">
    <source>
        <dbReference type="ARBA" id="ARBA00023125"/>
    </source>
</evidence>
<dbReference type="Pfam" id="PF00440">
    <property type="entry name" value="TetR_N"/>
    <property type="match status" value="1"/>
</dbReference>
<evidence type="ECO:0000259" key="5">
    <source>
        <dbReference type="PROSITE" id="PS50977"/>
    </source>
</evidence>
<protein>
    <submittedName>
        <fullName evidence="6">TetR family transcriptional regulator</fullName>
    </submittedName>
</protein>
<sequence>MTCFTNRLSDNSQYTFAKSVKTATKTLEMYSGLVSEQVSFQVEMRLLLRERILDAARELVVASGWSAVNMSQVARRVGVSRPALYNEIGNRQDLATALIEHETDHFLEGIVGVLADNPDDPVDGLAAAARFTLVEGGDNTLLRTILAGEHRSEDGLLPLVTAEPEPVLGRAIDSVSGALRAQYGDIVAPPLARVLDEVFVRLTLSHLLQPRGSVDDAVAQIRQVVAGLAAAPG</sequence>
<reference evidence="7" key="1">
    <citation type="journal article" date="2019" name="Int. J. Syst. Evol. Microbiol.">
        <title>The Global Catalogue of Microorganisms (GCM) 10K type strain sequencing project: providing services to taxonomists for standard genome sequencing and annotation.</title>
        <authorList>
            <consortium name="The Broad Institute Genomics Platform"/>
            <consortium name="The Broad Institute Genome Sequencing Center for Infectious Disease"/>
            <person name="Wu L."/>
            <person name="Ma J."/>
        </authorList>
    </citation>
    <scope>NUCLEOTIDE SEQUENCE [LARGE SCALE GENOMIC DNA]</scope>
    <source>
        <strain evidence="7">JCM 17688</strain>
    </source>
</reference>
<evidence type="ECO:0000256" key="4">
    <source>
        <dbReference type="PROSITE-ProRule" id="PRU00335"/>
    </source>
</evidence>
<accession>A0ABP8JM15</accession>
<name>A0ABP8JM15_9ACTN</name>
<dbReference type="InterPro" id="IPR040611">
    <property type="entry name" value="AlkX_C"/>
</dbReference>
<dbReference type="InterPro" id="IPR001647">
    <property type="entry name" value="HTH_TetR"/>
</dbReference>
<feature type="domain" description="HTH tetR-type" evidence="5">
    <location>
        <begin position="46"/>
        <end position="106"/>
    </location>
</feature>
<evidence type="ECO:0000256" key="3">
    <source>
        <dbReference type="ARBA" id="ARBA00023163"/>
    </source>
</evidence>
<dbReference type="PANTHER" id="PTHR30055:SF234">
    <property type="entry name" value="HTH-TYPE TRANSCRIPTIONAL REGULATOR BETI"/>
    <property type="match status" value="1"/>
</dbReference>
<evidence type="ECO:0000313" key="7">
    <source>
        <dbReference type="Proteomes" id="UP001500635"/>
    </source>
</evidence>
<dbReference type="EMBL" id="BAABFR010000031">
    <property type="protein sequence ID" value="GAA4393064.1"/>
    <property type="molecule type" value="Genomic_DNA"/>
</dbReference>
<dbReference type="PANTHER" id="PTHR30055">
    <property type="entry name" value="HTH-TYPE TRANSCRIPTIONAL REGULATOR RUTR"/>
    <property type="match status" value="1"/>
</dbReference>
<evidence type="ECO:0000313" key="6">
    <source>
        <dbReference type="EMBL" id="GAA4393064.1"/>
    </source>
</evidence>
<keyword evidence="3" id="KW-0804">Transcription</keyword>
<dbReference type="SUPFAM" id="SSF46689">
    <property type="entry name" value="Homeodomain-like"/>
    <property type="match status" value="1"/>
</dbReference>
<dbReference type="Pfam" id="PF18556">
    <property type="entry name" value="TetR_C_35"/>
    <property type="match status" value="1"/>
</dbReference>
<keyword evidence="2 4" id="KW-0238">DNA-binding</keyword>